<dbReference type="InterPro" id="IPR012925">
    <property type="entry name" value="TipAS_dom"/>
</dbReference>
<dbReference type="SMART" id="SM00422">
    <property type="entry name" value="HTH_MERR"/>
    <property type="match status" value="1"/>
</dbReference>
<evidence type="ECO:0000256" key="2">
    <source>
        <dbReference type="ARBA" id="ARBA00023125"/>
    </source>
</evidence>
<evidence type="ECO:0000259" key="5">
    <source>
        <dbReference type="PROSITE" id="PS50937"/>
    </source>
</evidence>
<protein>
    <submittedName>
        <fullName evidence="6">MerR family transcriptional regulator</fullName>
    </submittedName>
</protein>
<dbReference type="AlphaFoldDB" id="A0A6N9YKL4"/>
<dbReference type="InterPro" id="IPR036244">
    <property type="entry name" value="TipA-like_antibiotic-bd"/>
</dbReference>
<comment type="caution">
    <text evidence="6">The sequence shown here is derived from an EMBL/GenBank/DDBJ whole genome shotgun (WGS) entry which is preliminary data.</text>
</comment>
<dbReference type="InterPro" id="IPR047057">
    <property type="entry name" value="MerR_fam"/>
</dbReference>
<dbReference type="InterPro" id="IPR000551">
    <property type="entry name" value="MerR-type_HTH_dom"/>
</dbReference>
<dbReference type="InterPro" id="IPR009061">
    <property type="entry name" value="DNA-bd_dom_put_sf"/>
</dbReference>
<evidence type="ECO:0000256" key="1">
    <source>
        <dbReference type="ARBA" id="ARBA00023015"/>
    </source>
</evidence>
<dbReference type="RefSeq" id="WP_163818219.1">
    <property type="nucleotide sequence ID" value="NZ_JAAGOB010000004.1"/>
</dbReference>
<dbReference type="PANTHER" id="PTHR30204">
    <property type="entry name" value="REDOX-CYCLING DRUG-SENSING TRANSCRIPTIONAL ACTIVATOR SOXR"/>
    <property type="match status" value="1"/>
</dbReference>
<keyword evidence="2" id="KW-0238">DNA-binding</keyword>
<proteinExistence type="predicted"/>
<accession>A0A6N9YKL4</accession>
<name>A0A6N9YKL4_9ACTN</name>
<dbReference type="PROSITE" id="PS50937">
    <property type="entry name" value="HTH_MERR_2"/>
    <property type="match status" value="1"/>
</dbReference>
<dbReference type="Pfam" id="PF13411">
    <property type="entry name" value="MerR_1"/>
    <property type="match status" value="1"/>
</dbReference>
<keyword evidence="4" id="KW-0804">Transcription</keyword>
<dbReference type="Gene3D" id="1.10.490.50">
    <property type="entry name" value="Antibiotic binding domain of TipA-like multidrug resistance regulators"/>
    <property type="match status" value="1"/>
</dbReference>
<dbReference type="Pfam" id="PF07739">
    <property type="entry name" value="TipAS"/>
    <property type="match status" value="1"/>
</dbReference>
<dbReference type="SUPFAM" id="SSF89082">
    <property type="entry name" value="Antibiotic binding domain of TipA-like multidrug resistance regulators"/>
    <property type="match status" value="1"/>
</dbReference>
<evidence type="ECO:0000256" key="3">
    <source>
        <dbReference type="ARBA" id="ARBA00023159"/>
    </source>
</evidence>
<keyword evidence="7" id="KW-1185">Reference proteome</keyword>
<dbReference type="Proteomes" id="UP000469185">
    <property type="component" value="Unassembled WGS sequence"/>
</dbReference>
<dbReference type="PANTHER" id="PTHR30204:SF90">
    <property type="entry name" value="HTH-TYPE TRANSCRIPTIONAL ACTIVATOR MTA"/>
    <property type="match status" value="1"/>
</dbReference>
<dbReference type="CDD" id="cd01106">
    <property type="entry name" value="HTH_TipAL-Mta"/>
    <property type="match status" value="1"/>
</dbReference>
<reference evidence="6 7" key="1">
    <citation type="submission" date="2020-02" db="EMBL/GenBank/DDBJ databases">
        <authorList>
            <person name="Li X.-J."/>
            <person name="Feng X.-M."/>
        </authorList>
    </citation>
    <scope>NUCLEOTIDE SEQUENCE [LARGE SCALE GENOMIC DNA]</scope>
    <source>
        <strain evidence="6 7">CGMCC 4.7225</strain>
    </source>
</reference>
<evidence type="ECO:0000313" key="6">
    <source>
        <dbReference type="EMBL" id="NED95450.1"/>
    </source>
</evidence>
<gene>
    <name evidence="6" type="ORF">G1H11_09000</name>
</gene>
<organism evidence="6 7">
    <name type="scientific">Phytoactinopolyspora alkaliphila</name>
    <dbReference type="NCBI Taxonomy" id="1783498"/>
    <lineage>
        <taxon>Bacteria</taxon>
        <taxon>Bacillati</taxon>
        <taxon>Actinomycetota</taxon>
        <taxon>Actinomycetes</taxon>
        <taxon>Jiangellales</taxon>
        <taxon>Jiangellaceae</taxon>
        <taxon>Phytoactinopolyspora</taxon>
    </lineage>
</organism>
<dbReference type="GO" id="GO:0003700">
    <property type="term" value="F:DNA-binding transcription factor activity"/>
    <property type="evidence" value="ECO:0007669"/>
    <property type="project" value="InterPro"/>
</dbReference>
<evidence type="ECO:0000256" key="4">
    <source>
        <dbReference type="ARBA" id="ARBA00023163"/>
    </source>
</evidence>
<keyword evidence="1" id="KW-0805">Transcription regulation</keyword>
<keyword evidence="3" id="KW-0010">Activator</keyword>
<dbReference type="EMBL" id="JAAGOB010000004">
    <property type="protein sequence ID" value="NED95450.1"/>
    <property type="molecule type" value="Genomic_DNA"/>
</dbReference>
<dbReference type="PRINTS" id="PR00040">
    <property type="entry name" value="HTHMERR"/>
</dbReference>
<dbReference type="GO" id="GO:0003677">
    <property type="term" value="F:DNA binding"/>
    <property type="evidence" value="ECO:0007669"/>
    <property type="project" value="UniProtKB-KW"/>
</dbReference>
<dbReference type="SUPFAM" id="SSF46955">
    <property type="entry name" value="Putative DNA-binding domain"/>
    <property type="match status" value="1"/>
</dbReference>
<evidence type="ECO:0000313" key="7">
    <source>
        <dbReference type="Proteomes" id="UP000469185"/>
    </source>
</evidence>
<feature type="domain" description="HTH merR-type" evidence="5">
    <location>
        <begin position="1"/>
        <end position="71"/>
    </location>
</feature>
<dbReference type="Gene3D" id="1.10.1660.10">
    <property type="match status" value="1"/>
</dbReference>
<sequence>MSWSINDVARMSGVTSRTLRHYDAIGLLSPAWTAHGGRRFYEEEQLLRLQRILLLRELGLGLDAIGEVLAAQDSHSAVDVLRQHSEWLRAEQQRFGRLVTTVENTIATLEKGGTMNPNEIYQGFDHQQYEAEARERWGNEAVDRGNAIVADWTPAQWAEYKAEFNAQNDELATLMDDGVPAADARVQAVIERHFQGITVFWTPDRVSYTGLGQMYVDDERFARNYESVRPGLAAYLRDAMAVYAQVRLS</sequence>